<evidence type="ECO:0000313" key="4">
    <source>
        <dbReference type="Proteomes" id="UP000324222"/>
    </source>
</evidence>
<reference evidence="3 4" key="1">
    <citation type="submission" date="2019-05" db="EMBL/GenBank/DDBJ databases">
        <title>Another draft genome of Portunus trituberculatus and its Hox gene families provides insights of decapod evolution.</title>
        <authorList>
            <person name="Jeong J.-H."/>
            <person name="Song I."/>
            <person name="Kim S."/>
            <person name="Choi T."/>
            <person name="Kim D."/>
            <person name="Ryu S."/>
            <person name="Kim W."/>
        </authorList>
    </citation>
    <scope>NUCLEOTIDE SEQUENCE [LARGE SCALE GENOMIC DNA]</scope>
    <source>
        <tissue evidence="3">Muscle</tissue>
    </source>
</reference>
<gene>
    <name evidence="3" type="ORF">E2C01_093241</name>
</gene>
<dbReference type="AlphaFoldDB" id="A0A5B7JM87"/>
<feature type="region of interest" description="Disordered" evidence="1">
    <location>
        <begin position="21"/>
        <end position="49"/>
    </location>
</feature>
<dbReference type="OrthoDB" id="6339452at2759"/>
<comment type="caution">
    <text evidence="3">The sequence shown here is derived from an EMBL/GenBank/DDBJ whole genome shotgun (WGS) entry which is preliminary data.</text>
</comment>
<feature type="chain" id="PRO_5023115430" evidence="2">
    <location>
        <begin position="24"/>
        <end position="88"/>
    </location>
</feature>
<accession>A0A5B7JM87</accession>
<dbReference type="Proteomes" id="UP000324222">
    <property type="component" value="Unassembled WGS sequence"/>
</dbReference>
<evidence type="ECO:0000256" key="1">
    <source>
        <dbReference type="SAM" id="MobiDB-lite"/>
    </source>
</evidence>
<sequence>MTVWAGLFVVVAAMVILPPPASSQGRKTISKPDFPCGEPYGRNGELPERSRRKRQIVFPDEPKYADLLKVLFDASLTRSGKVSDAVLG</sequence>
<proteinExistence type="predicted"/>
<feature type="signal peptide" evidence="2">
    <location>
        <begin position="1"/>
        <end position="23"/>
    </location>
</feature>
<name>A0A5B7JM87_PORTR</name>
<keyword evidence="2" id="KW-0732">Signal</keyword>
<keyword evidence="4" id="KW-1185">Reference proteome</keyword>
<evidence type="ECO:0000256" key="2">
    <source>
        <dbReference type="SAM" id="SignalP"/>
    </source>
</evidence>
<evidence type="ECO:0000313" key="3">
    <source>
        <dbReference type="EMBL" id="MPC97900.1"/>
    </source>
</evidence>
<dbReference type="EMBL" id="VSRR010111931">
    <property type="protein sequence ID" value="MPC97900.1"/>
    <property type="molecule type" value="Genomic_DNA"/>
</dbReference>
<organism evidence="3 4">
    <name type="scientific">Portunus trituberculatus</name>
    <name type="common">Swimming crab</name>
    <name type="synonym">Neptunus trituberculatus</name>
    <dbReference type="NCBI Taxonomy" id="210409"/>
    <lineage>
        <taxon>Eukaryota</taxon>
        <taxon>Metazoa</taxon>
        <taxon>Ecdysozoa</taxon>
        <taxon>Arthropoda</taxon>
        <taxon>Crustacea</taxon>
        <taxon>Multicrustacea</taxon>
        <taxon>Malacostraca</taxon>
        <taxon>Eumalacostraca</taxon>
        <taxon>Eucarida</taxon>
        <taxon>Decapoda</taxon>
        <taxon>Pleocyemata</taxon>
        <taxon>Brachyura</taxon>
        <taxon>Eubrachyura</taxon>
        <taxon>Portunoidea</taxon>
        <taxon>Portunidae</taxon>
        <taxon>Portuninae</taxon>
        <taxon>Portunus</taxon>
    </lineage>
</organism>
<protein>
    <submittedName>
        <fullName evidence="3">Uncharacterized protein</fullName>
    </submittedName>
</protein>